<sequence>MLLFLGIYGSKNKTFTHPKSFGLGFFYTIMRKILAYIPSAIYQFTFFILLLIFHPIQWLCLKLGGYEAHKKSVDILNFFLVYSIYLLGSKISFRNNKNIPENAPLIIVSNHQSVNDIPAMIWFLRKYHPKFVSKKELGKGIPSISFNLKHGGSVLIDRKDAKQAITEIAKLGKYIEANNRSAVIFPEGTRSRNGIPKRFSPNGLKMLVKYAPSAYVLPITVNNSWKILKYGKFPNDIGVNLTFDVHEPIKADSMKFNELFEHVETTIKASVIV</sequence>
<keyword evidence="2" id="KW-0444">Lipid biosynthesis</keyword>
<dbReference type="Proteomes" id="UP000199595">
    <property type="component" value="Unassembled WGS sequence"/>
</dbReference>
<dbReference type="CDD" id="cd07989">
    <property type="entry name" value="LPLAT_AGPAT-like"/>
    <property type="match status" value="1"/>
</dbReference>
<keyword evidence="6" id="KW-0472">Membrane</keyword>
<dbReference type="PANTHER" id="PTHR10434">
    <property type="entry name" value="1-ACYL-SN-GLYCEROL-3-PHOSPHATE ACYLTRANSFERASE"/>
    <property type="match status" value="1"/>
</dbReference>
<dbReference type="STRING" id="762486.SAMN05444411_11323"/>
<dbReference type="SUPFAM" id="SSF69593">
    <property type="entry name" value="Glycerol-3-phosphate (1)-acyltransferase"/>
    <property type="match status" value="1"/>
</dbReference>
<dbReference type="SMART" id="SM00563">
    <property type="entry name" value="PlsC"/>
    <property type="match status" value="1"/>
</dbReference>
<keyword evidence="6" id="KW-0812">Transmembrane</keyword>
<protein>
    <submittedName>
        <fullName evidence="8">1-acyl-sn-glycerol-3-phosphate acyltransferase</fullName>
    </submittedName>
</protein>
<evidence type="ECO:0000256" key="6">
    <source>
        <dbReference type="SAM" id="Phobius"/>
    </source>
</evidence>
<evidence type="ECO:0000256" key="1">
    <source>
        <dbReference type="ARBA" id="ARBA00005189"/>
    </source>
</evidence>
<evidence type="ECO:0000313" key="9">
    <source>
        <dbReference type="Proteomes" id="UP000199595"/>
    </source>
</evidence>
<feature type="transmembrane region" description="Helical" evidence="6">
    <location>
        <begin position="33"/>
        <end position="54"/>
    </location>
</feature>
<dbReference type="Pfam" id="PF01553">
    <property type="entry name" value="Acyltransferase"/>
    <property type="match status" value="1"/>
</dbReference>
<evidence type="ECO:0000256" key="2">
    <source>
        <dbReference type="ARBA" id="ARBA00022516"/>
    </source>
</evidence>
<dbReference type="GO" id="GO:0006654">
    <property type="term" value="P:phosphatidic acid biosynthetic process"/>
    <property type="evidence" value="ECO:0007669"/>
    <property type="project" value="TreeGrafter"/>
</dbReference>
<name>A0A1H3G3X3_9FLAO</name>
<evidence type="ECO:0000256" key="5">
    <source>
        <dbReference type="ARBA" id="ARBA00023315"/>
    </source>
</evidence>
<keyword evidence="4" id="KW-0443">Lipid metabolism</keyword>
<dbReference type="GO" id="GO:0003841">
    <property type="term" value="F:1-acylglycerol-3-phosphate O-acyltransferase activity"/>
    <property type="evidence" value="ECO:0007669"/>
    <property type="project" value="TreeGrafter"/>
</dbReference>
<keyword evidence="5 8" id="KW-0012">Acyltransferase</keyword>
<accession>A0A1H3G3X3</accession>
<evidence type="ECO:0000256" key="4">
    <source>
        <dbReference type="ARBA" id="ARBA00023098"/>
    </source>
</evidence>
<evidence type="ECO:0000259" key="7">
    <source>
        <dbReference type="SMART" id="SM00563"/>
    </source>
</evidence>
<dbReference type="AlphaFoldDB" id="A0A1H3G3X3"/>
<organism evidence="8 9">
    <name type="scientific">Lutibacter oricola</name>
    <dbReference type="NCBI Taxonomy" id="762486"/>
    <lineage>
        <taxon>Bacteria</taxon>
        <taxon>Pseudomonadati</taxon>
        <taxon>Bacteroidota</taxon>
        <taxon>Flavobacteriia</taxon>
        <taxon>Flavobacteriales</taxon>
        <taxon>Flavobacteriaceae</taxon>
        <taxon>Lutibacter</taxon>
    </lineage>
</organism>
<feature type="transmembrane region" description="Helical" evidence="6">
    <location>
        <begin position="75"/>
        <end position="93"/>
    </location>
</feature>
<evidence type="ECO:0000313" key="8">
    <source>
        <dbReference type="EMBL" id="SDX97398.1"/>
    </source>
</evidence>
<proteinExistence type="predicted"/>
<comment type="pathway">
    <text evidence="1">Lipid metabolism.</text>
</comment>
<dbReference type="PANTHER" id="PTHR10434:SF64">
    <property type="entry name" value="1-ACYL-SN-GLYCEROL-3-PHOSPHATE ACYLTRANSFERASE-RELATED"/>
    <property type="match status" value="1"/>
</dbReference>
<keyword evidence="6" id="KW-1133">Transmembrane helix</keyword>
<reference evidence="8 9" key="1">
    <citation type="submission" date="2016-10" db="EMBL/GenBank/DDBJ databases">
        <authorList>
            <person name="de Groot N.N."/>
        </authorList>
    </citation>
    <scope>NUCLEOTIDE SEQUENCE [LARGE SCALE GENOMIC DNA]</scope>
    <source>
        <strain evidence="8 9">DSM 24956</strain>
    </source>
</reference>
<feature type="domain" description="Phospholipid/glycerol acyltransferase" evidence="7">
    <location>
        <begin position="105"/>
        <end position="224"/>
    </location>
</feature>
<evidence type="ECO:0000256" key="3">
    <source>
        <dbReference type="ARBA" id="ARBA00022679"/>
    </source>
</evidence>
<dbReference type="InterPro" id="IPR002123">
    <property type="entry name" value="Plipid/glycerol_acylTrfase"/>
</dbReference>
<keyword evidence="3 8" id="KW-0808">Transferase</keyword>
<dbReference type="EMBL" id="FNNJ01000013">
    <property type="protein sequence ID" value="SDX97398.1"/>
    <property type="molecule type" value="Genomic_DNA"/>
</dbReference>
<keyword evidence="9" id="KW-1185">Reference proteome</keyword>
<gene>
    <name evidence="8" type="ORF">SAMN05444411_11323</name>
</gene>